<evidence type="ECO:0000313" key="4">
    <source>
        <dbReference type="EMBL" id="HFQ79363.1"/>
    </source>
</evidence>
<accession>A0A7J3MWN1</accession>
<evidence type="ECO:0000256" key="1">
    <source>
        <dbReference type="ARBA" id="ARBA00005046"/>
    </source>
</evidence>
<dbReference type="NCBIfam" id="NF008999">
    <property type="entry name" value="PRK12343.1"/>
    <property type="match status" value="1"/>
</dbReference>
<dbReference type="GO" id="GO:0006777">
    <property type="term" value="P:Mo-molybdopterin cofactor biosynthetic process"/>
    <property type="evidence" value="ECO:0007669"/>
    <property type="project" value="UniProtKB-KW"/>
</dbReference>
<reference evidence="5" key="1">
    <citation type="journal article" date="2020" name="mSystems">
        <title>Genome- and Community-Level Interaction Insights into Carbon Utilization and Element Cycling Functions of Hydrothermarchaeota in Hydrothermal Sediment.</title>
        <authorList>
            <person name="Zhou Z."/>
            <person name="Liu Y."/>
            <person name="Xu W."/>
            <person name="Pan J."/>
            <person name="Luo Z.H."/>
            <person name="Li M."/>
        </authorList>
    </citation>
    <scope>NUCLEOTIDE SEQUENCE [LARGE SCALE GENOMIC DNA]</scope>
    <source>
        <strain evidence="4">SpSt-629</strain>
        <strain evidence="5">SpSt-688</strain>
    </source>
</reference>
<dbReference type="InterPro" id="IPR002820">
    <property type="entry name" value="Mopterin_CF_biosynth-C_dom"/>
</dbReference>
<gene>
    <name evidence="5" type="primary">moaC</name>
    <name evidence="4" type="ORF">ENT99_06675</name>
    <name evidence="5" type="ORF">ENU64_00670</name>
</gene>
<dbReference type="EMBL" id="DTAU01000132">
    <property type="protein sequence ID" value="HFQ79363.1"/>
    <property type="molecule type" value="Genomic_DNA"/>
</dbReference>
<proteinExistence type="predicted"/>
<dbReference type="GO" id="GO:0061799">
    <property type="term" value="F:cyclic pyranopterin monophosphate synthase activity"/>
    <property type="evidence" value="ECO:0007669"/>
    <property type="project" value="UniProtKB-EC"/>
</dbReference>
<dbReference type="EMBL" id="DTDH01000019">
    <property type="protein sequence ID" value="HGT97928.1"/>
    <property type="molecule type" value="Genomic_DNA"/>
</dbReference>
<comment type="caution">
    <text evidence="5">The sequence shown here is derived from an EMBL/GenBank/DDBJ whole genome shotgun (WGS) entry which is preliminary data.</text>
</comment>
<protein>
    <submittedName>
        <fullName evidence="5">Cyclic pyranopterin monophosphate synthase MoaC</fullName>
        <ecNumber evidence="5">4.6.1.17</ecNumber>
    </submittedName>
</protein>
<dbReference type="AlphaFoldDB" id="A0A7J3MWN1"/>
<name>A0A7J3MWN1_9CREN</name>
<keyword evidence="2" id="KW-0501">Molybdenum cofactor biosynthesis</keyword>
<feature type="domain" description="Molybdopterin cofactor biosynthesis C (MoaC)" evidence="3">
    <location>
        <begin position="1"/>
        <end position="140"/>
    </location>
</feature>
<dbReference type="SUPFAM" id="SSF55040">
    <property type="entry name" value="Molybdenum cofactor biosynthesis protein C, MoaC"/>
    <property type="match status" value="1"/>
</dbReference>
<dbReference type="EC" id="4.6.1.17" evidence="5"/>
<dbReference type="NCBIfam" id="TIGR00581">
    <property type="entry name" value="moaC"/>
    <property type="match status" value="1"/>
</dbReference>
<dbReference type="UniPathway" id="UPA00344"/>
<dbReference type="InterPro" id="IPR023045">
    <property type="entry name" value="MoaC"/>
</dbReference>
<evidence type="ECO:0000313" key="5">
    <source>
        <dbReference type="EMBL" id="HGT97928.1"/>
    </source>
</evidence>
<dbReference type="Pfam" id="PF01967">
    <property type="entry name" value="MoaC"/>
    <property type="match status" value="1"/>
</dbReference>
<dbReference type="Gene3D" id="3.30.70.640">
    <property type="entry name" value="Molybdopterin cofactor biosynthesis C (MoaC) domain"/>
    <property type="match status" value="1"/>
</dbReference>
<sequence length="141" mass="15939">MVDVSNKEEVYRVSVARGCIKLKPETLGKVTNGKVEKGDVFTVTQVVAIEGAKKTSLLLPFCHQIRIDHVEPHIMLENNRICVEVTVKARERTGVEMEALTAVALALLNIWDMVKKYEKDERGLYPYTVIENIIVVDKQKT</sequence>
<evidence type="ECO:0000256" key="2">
    <source>
        <dbReference type="ARBA" id="ARBA00023150"/>
    </source>
</evidence>
<comment type="pathway">
    <text evidence="1">Cofactor biosynthesis; molybdopterin biosynthesis.</text>
</comment>
<keyword evidence="5" id="KW-0456">Lyase</keyword>
<organism evidence="5">
    <name type="scientific">Ignisphaera aggregans</name>
    <dbReference type="NCBI Taxonomy" id="334771"/>
    <lineage>
        <taxon>Archaea</taxon>
        <taxon>Thermoproteota</taxon>
        <taxon>Thermoprotei</taxon>
        <taxon>Desulfurococcales</taxon>
        <taxon>Desulfurococcaceae</taxon>
        <taxon>Ignisphaera</taxon>
    </lineage>
</organism>
<evidence type="ECO:0000259" key="3">
    <source>
        <dbReference type="Pfam" id="PF01967"/>
    </source>
</evidence>
<dbReference type="InterPro" id="IPR036522">
    <property type="entry name" value="MoaC_sf"/>
</dbReference>